<dbReference type="NCBIfam" id="NF008744">
    <property type="entry name" value="PRK11776.1"/>
    <property type="match status" value="1"/>
</dbReference>
<dbReference type="InterPro" id="IPR012677">
    <property type="entry name" value="Nucleotide-bd_a/b_plait_sf"/>
</dbReference>
<dbReference type="Gene3D" id="3.30.70.330">
    <property type="match status" value="1"/>
</dbReference>
<keyword evidence="2 7" id="KW-0378">Hydrolase</keyword>
<dbReference type="SUPFAM" id="SSF52540">
    <property type="entry name" value="P-loop containing nucleoside triphosphate hydrolases"/>
    <property type="match status" value="1"/>
</dbReference>
<dbReference type="SMART" id="SM00487">
    <property type="entry name" value="DEXDc"/>
    <property type="match status" value="1"/>
</dbReference>
<evidence type="ECO:0000256" key="4">
    <source>
        <dbReference type="ARBA" id="ARBA00022840"/>
    </source>
</evidence>
<reference evidence="11 12" key="1">
    <citation type="submission" date="2017-04" db="EMBL/GenBank/DDBJ databases">
        <title>Draft genome sequence of Zooshikella ganghwensis VG4 isolated from Red Sea sediments.</title>
        <authorList>
            <person name="Rehman Z."/>
            <person name="Alam I."/>
            <person name="Kamau A."/>
            <person name="Bajic V."/>
            <person name="Leiknes T."/>
        </authorList>
    </citation>
    <scope>NUCLEOTIDE SEQUENCE [LARGE SCALE GENOMIC DNA]</scope>
    <source>
        <strain evidence="11 12">VG4</strain>
    </source>
</reference>
<dbReference type="CDD" id="cd12501">
    <property type="entry name" value="RRM_EcDbpA_like"/>
    <property type="match status" value="1"/>
</dbReference>
<dbReference type="GO" id="GO:0016787">
    <property type="term" value="F:hydrolase activity"/>
    <property type="evidence" value="ECO:0007669"/>
    <property type="project" value="UniProtKB-KW"/>
</dbReference>
<evidence type="ECO:0000256" key="6">
    <source>
        <dbReference type="PROSITE-ProRule" id="PRU00552"/>
    </source>
</evidence>
<dbReference type="Pfam" id="PF00271">
    <property type="entry name" value="Helicase_C"/>
    <property type="match status" value="1"/>
</dbReference>
<dbReference type="CDD" id="cd00268">
    <property type="entry name" value="DEADc"/>
    <property type="match status" value="1"/>
</dbReference>
<comment type="caution">
    <text evidence="11">The sequence shown here is derived from an EMBL/GenBank/DDBJ whole genome shotgun (WGS) entry which is preliminary data.</text>
</comment>
<keyword evidence="1 7" id="KW-0547">Nucleotide-binding</keyword>
<evidence type="ECO:0000259" key="10">
    <source>
        <dbReference type="PROSITE" id="PS51195"/>
    </source>
</evidence>
<dbReference type="PROSITE" id="PS00039">
    <property type="entry name" value="DEAD_ATP_HELICASE"/>
    <property type="match status" value="1"/>
</dbReference>
<dbReference type="InterPro" id="IPR001650">
    <property type="entry name" value="Helicase_C-like"/>
</dbReference>
<dbReference type="PROSITE" id="PS51192">
    <property type="entry name" value="HELICASE_ATP_BIND_1"/>
    <property type="match status" value="1"/>
</dbReference>
<dbReference type="GO" id="GO:0003724">
    <property type="term" value="F:RNA helicase activity"/>
    <property type="evidence" value="ECO:0007669"/>
    <property type="project" value="InterPro"/>
</dbReference>
<evidence type="ECO:0000256" key="2">
    <source>
        <dbReference type="ARBA" id="ARBA00022801"/>
    </source>
</evidence>
<dbReference type="Proteomes" id="UP000257039">
    <property type="component" value="Unassembled WGS sequence"/>
</dbReference>
<name>A0A4V1INX7_9GAMM</name>
<accession>A0A4V1INX7</accession>
<dbReference type="InterPro" id="IPR027417">
    <property type="entry name" value="P-loop_NTPase"/>
</dbReference>
<feature type="domain" description="DEAD-box RNA helicase Q" evidence="10">
    <location>
        <begin position="4"/>
        <end position="32"/>
    </location>
</feature>
<evidence type="ECO:0000256" key="5">
    <source>
        <dbReference type="ARBA" id="ARBA00038437"/>
    </source>
</evidence>
<keyword evidence="4 7" id="KW-0067">ATP-binding</keyword>
<dbReference type="SMART" id="SM00490">
    <property type="entry name" value="HELICc"/>
    <property type="match status" value="1"/>
</dbReference>
<dbReference type="Pfam" id="PF03880">
    <property type="entry name" value="DbpA"/>
    <property type="match status" value="1"/>
</dbReference>
<dbReference type="InterPro" id="IPR000629">
    <property type="entry name" value="RNA-helicase_DEAD-box_CS"/>
</dbReference>
<dbReference type="AlphaFoldDB" id="A0A4V1INX7"/>
<dbReference type="Pfam" id="PF00270">
    <property type="entry name" value="DEAD"/>
    <property type="match status" value="1"/>
</dbReference>
<keyword evidence="12" id="KW-1185">Reference proteome</keyword>
<dbReference type="Gene3D" id="3.40.50.300">
    <property type="entry name" value="P-loop containing nucleotide triphosphate hydrolases"/>
    <property type="match status" value="2"/>
</dbReference>
<dbReference type="InterPro" id="IPR014001">
    <property type="entry name" value="Helicase_ATP-bd"/>
</dbReference>
<keyword evidence="3 7" id="KW-0347">Helicase</keyword>
<protein>
    <submittedName>
        <fullName evidence="11">ATP-dependent RNA helicase DbpA</fullName>
    </submittedName>
</protein>
<sequence length="463" mass="51105">MHHTAFSTLKLQPALLQNLASLSYKAMTPIQQQSLPAILQGQDVIAQGKTGSGKTAAFALGLLNKLDVRHFRIQSLVLCPTRELADQVAKEIRKLARTIHNIKVLTLCGGMPFGPQIGSLEHGAHIIVGTPGRIEEHLRKGTLQLDHLDTFVLDEADRMLDMGFQDALDAIINKIPNQRQTLLFSATYPDQIQAIASRIMQHPLMVQATTMDNSTKIKQYFYKLENNKQRDTALRLALIKFAPVSAVVFCSTKQATQEVAETLRQHGFSALALHGDLEQKARDQVLVRFANQSITILVATDVAARGLDIDSVDLVINYHIAKDPEVHVHRIGRTGRAGSKGTACTLYCENEQHKMAKIEDMLDTFIQPEPLPAFNLLEKRSDKPSMVTLQIDGGKKQKVRPGDILGALTGKNGIAGKQVGKIHIFDNCAYVAVSREASKPALKKLSEGKLKGRSFRVRRIRGT</sequence>
<dbReference type="CDD" id="cd18787">
    <property type="entry name" value="SF2_C_DEAD"/>
    <property type="match status" value="1"/>
</dbReference>
<dbReference type="RefSeq" id="WP_094788261.1">
    <property type="nucleotide sequence ID" value="NZ_JAEVHG010000001.1"/>
</dbReference>
<dbReference type="InterPro" id="IPR050079">
    <property type="entry name" value="DEAD_box_RNA_helicase"/>
</dbReference>
<evidence type="ECO:0000313" key="11">
    <source>
        <dbReference type="EMBL" id="RDH45271.1"/>
    </source>
</evidence>
<dbReference type="PROSITE" id="PS51195">
    <property type="entry name" value="Q_MOTIF"/>
    <property type="match status" value="1"/>
</dbReference>
<dbReference type="InterPro" id="IPR014014">
    <property type="entry name" value="RNA_helicase_DEAD_Q_motif"/>
</dbReference>
<dbReference type="PANTHER" id="PTHR47959">
    <property type="entry name" value="ATP-DEPENDENT RNA HELICASE RHLE-RELATED"/>
    <property type="match status" value="1"/>
</dbReference>
<feature type="domain" description="Helicase ATP-binding" evidence="8">
    <location>
        <begin position="35"/>
        <end position="206"/>
    </location>
</feature>
<proteinExistence type="inferred from homology"/>
<dbReference type="PROSITE" id="PS51194">
    <property type="entry name" value="HELICASE_CTER"/>
    <property type="match status" value="1"/>
</dbReference>
<feature type="domain" description="Helicase C-terminal" evidence="9">
    <location>
        <begin position="216"/>
        <end position="377"/>
    </location>
</feature>
<dbReference type="InterPro" id="IPR044742">
    <property type="entry name" value="DEAD/DEAH_RhlB"/>
</dbReference>
<dbReference type="EMBL" id="NDXW01000001">
    <property type="protein sequence ID" value="RDH45271.1"/>
    <property type="molecule type" value="Genomic_DNA"/>
</dbReference>
<evidence type="ECO:0000256" key="1">
    <source>
        <dbReference type="ARBA" id="ARBA00022741"/>
    </source>
</evidence>
<evidence type="ECO:0000259" key="9">
    <source>
        <dbReference type="PROSITE" id="PS51194"/>
    </source>
</evidence>
<comment type="similarity">
    <text evidence="5 7">Belongs to the DEAD box helicase family.</text>
</comment>
<dbReference type="GO" id="GO:0005829">
    <property type="term" value="C:cytosol"/>
    <property type="evidence" value="ECO:0007669"/>
    <property type="project" value="TreeGrafter"/>
</dbReference>
<feature type="short sequence motif" description="Q motif" evidence="6">
    <location>
        <begin position="4"/>
        <end position="32"/>
    </location>
</feature>
<evidence type="ECO:0000313" key="12">
    <source>
        <dbReference type="Proteomes" id="UP000257039"/>
    </source>
</evidence>
<evidence type="ECO:0000256" key="3">
    <source>
        <dbReference type="ARBA" id="ARBA00022806"/>
    </source>
</evidence>
<evidence type="ECO:0000259" key="8">
    <source>
        <dbReference type="PROSITE" id="PS51192"/>
    </source>
</evidence>
<gene>
    <name evidence="11" type="ORF">B9G39_18475</name>
</gene>
<dbReference type="InterPro" id="IPR005580">
    <property type="entry name" value="DbpA/CsdA_RNA-bd_dom"/>
</dbReference>
<dbReference type="GO" id="GO:0003676">
    <property type="term" value="F:nucleic acid binding"/>
    <property type="evidence" value="ECO:0007669"/>
    <property type="project" value="InterPro"/>
</dbReference>
<organism evidence="11 12">
    <name type="scientific">Zooshikella ganghwensis</name>
    <dbReference type="NCBI Taxonomy" id="202772"/>
    <lineage>
        <taxon>Bacteria</taxon>
        <taxon>Pseudomonadati</taxon>
        <taxon>Pseudomonadota</taxon>
        <taxon>Gammaproteobacteria</taxon>
        <taxon>Oceanospirillales</taxon>
        <taxon>Zooshikellaceae</taxon>
        <taxon>Zooshikella</taxon>
    </lineage>
</organism>
<dbReference type="InterPro" id="IPR011545">
    <property type="entry name" value="DEAD/DEAH_box_helicase_dom"/>
</dbReference>
<dbReference type="PANTHER" id="PTHR47959:SF1">
    <property type="entry name" value="ATP-DEPENDENT RNA HELICASE DBPA"/>
    <property type="match status" value="1"/>
</dbReference>
<evidence type="ECO:0000256" key="7">
    <source>
        <dbReference type="RuleBase" id="RU000492"/>
    </source>
</evidence>
<dbReference type="GO" id="GO:0005524">
    <property type="term" value="F:ATP binding"/>
    <property type="evidence" value="ECO:0007669"/>
    <property type="project" value="UniProtKB-KW"/>
</dbReference>